<accession>A0A9N9J8H4</accession>
<sequence>SLIQFFFDINSTGIITFNKEQIFSTFAKVCSTVESYAMQTNTVIILGKTTKNVNGSYQQVSFVCEKQGEYNGTKELHDNGLRTRDIFSVLSSISSKYIHKHNVYNAISQQRLQKLQGLSEIKMLLKTLHNDENIIAAVAMRPLYNNECDQD</sequence>
<dbReference type="OrthoDB" id="2422440at2759"/>
<organism evidence="1 2">
    <name type="scientific">Racocetra fulgida</name>
    <dbReference type="NCBI Taxonomy" id="60492"/>
    <lineage>
        <taxon>Eukaryota</taxon>
        <taxon>Fungi</taxon>
        <taxon>Fungi incertae sedis</taxon>
        <taxon>Mucoromycota</taxon>
        <taxon>Glomeromycotina</taxon>
        <taxon>Glomeromycetes</taxon>
        <taxon>Diversisporales</taxon>
        <taxon>Gigasporaceae</taxon>
        <taxon>Racocetra</taxon>
    </lineage>
</organism>
<comment type="caution">
    <text evidence="1">The sequence shown here is derived from an EMBL/GenBank/DDBJ whole genome shotgun (WGS) entry which is preliminary data.</text>
</comment>
<reference evidence="1" key="1">
    <citation type="submission" date="2021-06" db="EMBL/GenBank/DDBJ databases">
        <authorList>
            <person name="Kallberg Y."/>
            <person name="Tangrot J."/>
            <person name="Rosling A."/>
        </authorList>
    </citation>
    <scope>NUCLEOTIDE SEQUENCE</scope>
    <source>
        <strain evidence="1">IN212</strain>
    </source>
</reference>
<evidence type="ECO:0000313" key="1">
    <source>
        <dbReference type="EMBL" id="CAG8767940.1"/>
    </source>
</evidence>
<dbReference type="EMBL" id="CAJVPZ010044690">
    <property type="protein sequence ID" value="CAG8767940.1"/>
    <property type="molecule type" value="Genomic_DNA"/>
</dbReference>
<keyword evidence="2" id="KW-1185">Reference proteome</keyword>
<dbReference type="AlphaFoldDB" id="A0A9N9J8H4"/>
<feature type="non-terminal residue" evidence="1">
    <location>
        <position position="151"/>
    </location>
</feature>
<name>A0A9N9J8H4_9GLOM</name>
<gene>
    <name evidence="1" type="ORF">RFULGI_LOCUS14837</name>
</gene>
<feature type="non-terminal residue" evidence="1">
    <location>
        <position position="1"/>
    </location>
</feature>
<proteinExistence type="predicted"/>
<evidence type="ECO:0000313" key="2">
    <source>
        <dbReference type="Proteomes" id="UP000789396"/>
    </source>
</evidence>
<dbReference type="Proteomes" id="UP000789396">
    <property type="component" value="Unassembled WGS sequence"/>
</dbReference>
<protein>
    <submittedName>
        <fullName evidence="1">20049_t:CDS:1</fullName>
    </submittedName>
</protein>